<feature type="compositionally biased region" description="Gly residues" evidence="1">
    <location>
        <begin position="44"/>
        <end position="53"/>
    </location>
</feature>
<feature type="region of interest" description="Disordered" evidence="1">
    <location>
        <begin position="1"/>
        <end position="117"/>
    </location>
</feature>
<reference evidence="2 3" key="1">
    <citation type="submission" date="2011-02" db="EMBL/GenBank/DDBJ databases">
        <title>The Genome Sequence of Sphaeroforma arctica JP610.</title>
        <authorList>
            <consortium name="The Broad Institute Genome Sequencing Platform"/>
            <person name="Russ C."/>
            <person name="Cuomo C."/>
            <person name="Young S.K."/>
            <person name="Zeng Q."/>
            <person name="Gargeya S."/>
            <person name="Alvarado L."/>
            <person name="Berlin A."/>
            <person name="Chapman S.B."/>
            <person name="Chen Z."/>
            <person name="Freedman E."/>
            <person name="Gellesch M."/>
            <person name="Goldberg J."/>
            <person name="Griggs A."/>
            <person name="Gujja S."/>
            <person name="Heilman E."/>
            <person name="Heiman D."/>
            <person name="Howarth C."/>
            <person name="Mehta T."/>
            <person name="Neiman D."/>
            <person name="Pearson M."/>
            <person name="Roberts A."/>
            <person name="Saif S."/>
            <person name="Shea T."/>
            <person name="Shenoy N."/>
            <person name="Sisk P."/>
            <person name="Stolte C."/>
            <person name="Sykes S."/>
            <person name="White J."/>
            <person name="Yandava C."/>
            <person name="Burger G."/>
            <person name="Gray M.W."/>
            <person name="Holland P.W.H."/>
            <person name="King N."/>
            <person name="Lang F.B.F."/>
            <person name="Roger A.J."/>
            <person name="Ruiz-Trillo I."/>
            <person name="Haas B."/>
            <person name="Nusbaum C."/>
            <person name="Birren B."/>
        </authorList>
    </citation>
    <scope>NUCLEOTIDE SEQUENCE [LARGE SCALE GENOMIC DNA]</scope>
    <source>
        <strain evidence="2 3">JP610</strain>
    </source>
</reference>
<dbReference type="EMBL" id="KQ242964">
    <property type="protein sequence ID" value="KNC76783.1"/>
    <property type="molecule type" value="Genomic_DNA"/>
</dbReference>
<evidence type="ECO:0000256" key="1">
    <source>
        <dbReference type="SAM" id="MobiDB-lite"/>
    </source>
</evidence>
<feature type="compositionally biased region" description="Acidic residues" evidence="1">
    <location>
        <begin position="1"/>
        <end position="11"/>
    </location>
</feature>
<dbReference type="GeneID" id="25911240"/>
<dbReference type="RefSeq" id="XP_014150685.1">
    <property type="nucleotide sequence ID" value="XM_014295210.1"/>
</dbReference>
<evidence type="ECO:0000313" key="3">
    <source>
        <dbReference type="Proteomes" id="UP000054560"/>
    </source>
</evidence>
<dbReference type="Proteomes" id="UP000054560">
    <property type="component" value="Unassembled WGS sequence"/>
</dbReference>
<dbReference type="AlphaFoldDB" id="A0A0L0FL94"/>
<evidence type="ECO:0000313" key="2">
    <source>
        <dbReference type="EMBL" id="KNC76783.1"/>
    </source>
</evidence>
<accession>A0A0L0FL94</accession>
<keyword evidence="3" id="KW-1185">Reference proteome</keyword>
<gene>
    <name evidence="2" type="ORF">SARC_10736</name>
</gene>
<sequence>MSDCAATDDDSAVPSLEQSSEQDSGPAYVVDKQNQFREMASGDMGDGMRGLGGLDVPISNKGQAPGKNTPSVSERKRLDGSSDPTVNYEQLTGEPSGTSLMGSDAMQGRSPAVYKVH</sequence>
<feature type="non-terminal residue" evidence="2">
    <location>
        <position position="117"/>
    </location>
</feature>
<name>A0A0L0FL94_9EUKA</name>
<proteinExistence type="predicted"/>
<protein>
    <submittedName>
        <fullName evidence="2">Uncharacterized protein</fullName>
    </submittedName>
</protein>
<feature type="compositionally biased region" description="Polar residues" evidence="1">
    <location>
        <begin position="60"/>
        <end position="72"/>
    </location>
</feature>
<organism evidence="2 3">
    <name type="scientific">Sphaeroforma arctica JP610</name>
    <dbReference type="NCBI Taxonomy" id="667725"/>
    <lineage>
        <taxon>Eukaryota</taxon>
        <taxon>Ichthyosporea</taxon>
        <taxon>Ichthyophonida</taxon>
        <taxon>Sphaeroforma</taxon>
    </lineage>
</organism>
<feature type="compositionally biased region" description="Polar residues" evidence="1">
    <location>
        <begin position="82"/>
        <end position="101"/>
    </location>
</feature>